<accession>A0ABX0XMU2</accession>
<keyword evidence="2" id="KW-1003">Cell membrane</keyword>
<dbReference type="RefSeq" id="WP_167954901.1">
    <property type="nucleotide sequence ID" value="NZ_JAATJE010000002.1"/>
</dbReference>
<keyword evidence="5 6" id="KW-0472">Membrane</keyword>
<dbReference type="InterPro" id="IPR003838">
    <property type="entry name" value="ABC3_permease_C"/>
</dbReference>
<dbReference type="Proteomes" id="UP000734218">
    <property type="component" value="Unassembled WGS sequence"/>
</dbReference>
<dbReference type="EMBL" id="JAATJE010000002">
    <property type="protein sequence ID" value="NJC34692.1"/>
    <property type="molecule type" value="Genomic_DNA"/>
</dbReference>
<feature type="domain" description="ABC3 transporter permease C-terminal" evidence="7">
    <location>
        <begin position="712"/>
        <end position="822"/>
    </location>
</feature>
<feature type="domain" description="MacB-like periplasmic core" evidence="8">
    <location>
        <begin position="26"/>
        <end position="223"/>
    </location>
</feature>
<dbReference type="Pfam" id="PF02687">
    <property type="entry name" value="FtsX"/>
    <property type="match status" value="2"/>
</dbReference>
<evidence type="ECO:0000256" key="1">
    <source>
        <dbReference type="ARBA" id="ARBA00004651"/>
    </source>
</evidence>
<reference evidence="9 10" key="1">
    <citation type="submission" date="2020-03" db="EMBL/GenBank/DDBJ databases">
        <title>Genomic Encyclopedia of Type Strains, Phase IV (KMG-IV): sequencing the most valuable type-strain genomes for metagenomic binning, comparative biology and taxonomic classification.</title>
        <authorList>
            <person name="Goeker M."/>
        </authorList>
    </citation>
    <scope>NUCLEOTIDE SEQUENCE [LARGE SCALE GENOMIC DNA]</scope>
    <source>
        <strain evidence="9 10">DSM 27651</strain>
    </source>
</reference>
<proteinExistence type="predicted"/>
<feature type="domain" description="ABC3 transporter permease C-terminal" evidence="7">
    <location>
        <begin position="257"/>
        <end position="368"/>
    </location>
</feature>
<dbReference type="InterPro" id="IPR038766">
    <property type="entry name" value="Membrane_comp_ABC_pdt"/>
</dbReference>
<feature type="transmembrane region" description="Helical" evidence="6">
    <location>
        <begin position="254"/>
        <end position="280"/>
    </location>
</feature>
<evidence type="ECO:0000256" key="5">
    <source>
        <dbReference type="ARBA" id="ARBA00023136"/>
    </source>
</evidence>
<gene>
    <name evidence="9" type="ORF">GGR88_002206</name>
</gene>
<name>A0ABX0XMU2_9SPHN</name>
<feature type="transmembrane region" description="Helical" evidence="6">
    <location>
        <begin position="301"/>
        <end position="329"/>
    </location>
</feature>
<evidence type="ECO:0000256" key="3">
    <source>
        <dbReference type="ARBA" id="ARBA00022692"/>
    </source>
</evidence>
<evidence type="ECO:0000313" key="10">
    <source>
        <dbReference type="Proteomes" id="UP000734218"/>
    </source>
</evidence>
<evidence type="ECO:0000256" key="6">
    <source>
        <dbReference type="SAM" id="Phobius"/>
    </source>
</evidence>
<dbReference type="PANTHER" id="PTHR30287">
    <property type="entry name" value="MEMBRANE COMPONENT OF PREDICTED ABC SUPERFAMILY METABOLITE UPTAKE TRANSPORTER"/>
    <property type="match status" value="1"/>
</dbReference>
<evidence type="ECO:0000313" key="9">
    <source>
        <dbReference type="EMBL" id="NJC34692.1"/>
    </source>
</evidence>
<dbReference type="PANTHER" id="PTHR30287:SF1">
    <property type="entry name" value="INNER MEMBRANE PROTEIN"/>
    <property type="match status" value="1"/>
</dbReference>
<feature type="transmembrane region" description="Helical" evidence="6">
    <location>
        <begin position="470"/>
        <end position="489"/>
    </location>
</feature>
<evidence type="ECO:0000259" key="7">
    <source>
        <dbReference type="Pfam" id="PF02687"/>
    </source>
</evidence>
<feature type="transmembrane region" description="Helical" evidence="6">
    <location>
        <begin position="795"/>
        <end position="821"/>
    </location>
</feature>
<sequence length="832" mass="85823">MTGWRLAWTLARRELRGRFRGLRLLIVCLFLGVGALAAIGSLSAAIGEELASRGRSILGGDIELSVSQRAATAGERARMAAIGRVSETVRMQATAISGGRSQPVELKGVDAQYPLVGRVRLADGRQVAAPAGNAAFIGPALAERLGVGVGDPVQFGTATLRVAGIIAEEPDRLSEGFTLGPVALVSLAAIERTGLVQPGSLFERKFRIAMPASADPAAAAESFKAGYPAGGWESRTRDRAAPGAARFVERMGQFLVLVGLAALVIAGIGVGNGVSSYLAARRGGIATLKVLGATSATIARVYLLQLAAAAAIGIGAGLIAGIVAVPAIVALAGDVLPVSPAFSIEPLPLALAALYGALIALAFTVEPLAEAGAVPAAGLLRGVHDRRRAPWRRTLPLQLAAGAVILAIAIGSADQRGLTAGFLAAVAGVLLLLGAIGWLVRRGARAVPRPRNPLWRLAIGGLHRPGARTGALVVALGLGLTLFVLLAAIRTSLDANIAGSVPERAPALFALDLPRDREAEFRQAVQAVAPRAEIATVPVLRGRVTGFRDTEVADLETLPEGAWAVRGERNLTYAASPPAGSEVIAGRWWRADDRTSRLVSVDEQLATALGLSVGDPIRFTLLGIEREARIASIRRIQWDSFGFNFILVFSPGAIADAPHNLAATIDMPAAAAEQVIAAVQPRFPSTTIVAVGGILGQVQAILAQMSTAIAAAASIAVLAGIAVLIGAIAATREARTYDGVILKTLGATRTQVLGVQAIEYALLSLVLAGVALLLGGAGAWWVVTELFGFEWRPDWSVVLLTLAAGAGITMAAGLIGAVPILSARPARALREL</sequence>
<protein>
    <submittedName>
        <fullName evidence="9">ABC transport system permease protein</fullName>
    </submittedName>
</protein>
<comment type="caution">
    <text evidence="9">The sequence shown here is derived from an EMBL/GenBank/DDBJ whole genome shotgun (WGS) entry which is preliminary data.</text>
</comment>
<comment type="subcellular location">
    <subcellularLocation>
        <location evidence="1">Cell membrane</location>
        <topology evidence="1">Multi-pass membrane protein</topology>
    </subcellularLocation>
</comment>
<feature type="transmembrane region" description="Helical" evidence="6">
    <location>
        <begin position="708"/>
        <end position="730"/>
    </location>
</feature>
<feature type="transmembrane region" description="Helical" evidence="6">
    <location>
        <begin position="349"/>
        <end position="374"/>
    </location>
</feature>
<keyword evidence="4 6" id="KW-1133">Transmembrane helix</keyword>
<evidence type="ECO:0000259" key="8">
    <source>
        <dbReference type="Pfam" id="PF12704"/>
    </source>
</evidence>
<feature type="transmembrane region" description="Helical" evidence="6">
    <location>
        <begin position="419"/>
        <end position="440"/>
    </location>
</feature>
<dbReference type="Pfam" id="PF12704">
    <property type="entry name" value="MacB_PCD"/>
    <property type="match status" value="1"/>
</dbReference>
<keyword evidence="10" id="KW-1185">Reference proteome</keyword>
<feature type="transmembrane region" description="Helical" evidence="6">
    <location>
        <begin position="395"/>
        <end position="413"/>
    </location>
</feature>
<organism evidence="9 10">
    <name type="scientific">Sphingomonas jejuensis</name>
    <dbReference type="NCBI Taxonomy" id="904715"/>
    <lineage>
        <taxon>Bacteria</taxon>
        <taxon>Pseudomonadati</taxon>
        <taxon>Pseudomonadota</taxon>
        <taxon>Alphaproteobacteria</taxon>
        <taxon>Sphingomonadales</taxon>
        <taxon>Sphingomonadaceae</taxon>
        <taxon>Sphingomonas</taxon>
    </lineage>
</organism>
<evidence type="ECO:0000256" key="2">
    <source>
        <dbReference type="ARBA" id="ARBA00022475"/>
    </source>
</evidence>
<keyword evidence="3 6" id="KW-0812">Transmembrane</keyword>
<evidence type="ECO:0000256" key="4">
    <source>
        <dbReference type="ARBA" id="ARBA00022989"/>
    </source>
</evidence>
<dbReference type="InterPro" id="IPR025857">
    <property type="entry name" value="MacB_PCD"/>
</dbReference>
<feature type="transmembrane region" description="Helical" evidence="6">
    <location>
        <begin position="760"/>
        <end position="783"/>
    </location>
</feature>